<sequence>MELMFKHCKSWQVVISLEGSYSIWPTDKIIPLGWLNGGKISTKVECLSYIKEVWVGCEYAAKGKRK</sequence>
<dbReference type="InterPro" id="IPR005153">
    <property type="entry name" value="MbtH-like_dom"/>
</dbReference>
<dbReference type="Gene3D" id="3.90.820.10">
    <property type="entry name" value="Structural Genomics, Unknown Function 30-nov-00 1gh9 Mol_id"/>
    <property type="match status" value="1"/>
</dbReference>
<proteinExistence type="predicted"/>
<protein>
    <submittedName>
        <fullName evidence="2">MbtH family NRPS accessory protein</fullName>
    </submittedName>
</protein>
<evidence type="ECO:0000313" key="3">
    <source>
        <dbReference type="Proteomes" id="UP000664414"/>
    </source>
</evidence>
<dbReference type="InterPro" id="IPR038020">
    <property type="entry name" value="MbtH-like_sf"/>
</dbReference>
<name>A0A8J7Q0S4_9PROT</name>
<feature type="domain" description="MbtH-like" evidence="1">
    <location>
        <begin position="10"/>
        <end position="52"/>
    </location>
</feature>
<accession>A0A8J7Q0S4</accession>
<dbReference type="Pfam" id="PF03621">
    <property type="entry name" value="MbtH"/>
    <property type="match status" value="1"/>
</dbReference>
<dbReference type="SMART" id="SM00923">
    <property type="entry name" value="MbtH"/>
    <property type="match status" value="1"/>
</dbReference>
<dbReference type="AlphaFoldDB" id="A0A8J7Q0S4"/>
<reference evidence="2" key="1">
    <citation type="submission" date="2021-02" db="EMBL/GenBank/DDBJ databases">
        <title>Thiocyanate and organic carbon inputs drive convergent selection for specific autotrophic Afipia and Thiobacillus strains within complex microbiomes.</title>
        <authorList>
            <person name="Huddy R.J."/>
            <person name="Sachdeva R."/>
            <person name="Kadzinga F."/>
            <person name="Kantor R.S."/>
            <person name="Harrison S.T.L."/>
            <person name="Banfield J.F."/>
        </authorList>
    </citation>
    <scope>NUCLEOTIDE SEQUENCE</scope>
    <source>
        <strain evidence="2">SCN18_10_11_15_R4_P_38_20</strain>
    </source>
</reference>
<dbReference type="SUPFAM" id="SSF160582">
    <property type="entry name" value="MbtH-like"/>
    <property type="match status" value="1"/>
</dbReference>
<evidence type="ECO:0000259" key="1">
    <source>
        <dbReference type="SMART" id="SM00923"/>
    </source>
</evidence>
<gene>
    <name evidence="2" type="ORF">J0H12_04860</name>
</gene>
<dbReference type="EMBL" id="JAFKGL010000019">
    <property type="protein sequence ID" value="MBN9413236.1"/>
    <property type="molecule type" value="Genomic_DNA"/>
</dbReference>
<comment type="caution">
    <text evidence="2">The sequence shown here is derived from an EMBL/GenBank/DDBJ whole genome shotgun (WGS) entry which is preliminary data.</text>
</comment>
<organism evidence="2 3">
    <name type="scientific">Candidatus Paracaedimonas acanthamoebae</name>
    <dbReference type="NCBI Taxonomy" id="244581"/>
    <lineage>
        <taxon>Bacteria</taxon>
        <taxon>Pseudomonadati</taxon>
        <taxon>Pseudomonadota</taxon>
        <taxon>Alphaproteobacteria</taxon>
        <taxon>Holosporales</taxon>
        <taxon>Caedimonadaceae</taxon>
        <taxon>Candidatus Paracaedimonas</taxon>
    </lineage>
</organism>
<dbReference type="Proteomes" id="UP000664414">
    <property type="component" value="Unassembled WGS sequence"/>
</dbReference>
<evidence type="ECO:0000313" key="2">
    <source>
        <dbReference type="EMBL" id="MBN9413236.1"/>
    </source>
</evidence>